<dbReference type="Pfam" id="PF08241">
    <property type="entry name" value="Methyltransf_11"/>
    <property type="match status" value="1"/>
</dbReference>
<dbReference type="PRINTS" id="PR00143">
    <property type="entry name" value="CITRTSNTHASE"/>
</dbReference>
<dbReference type="Gene3D" id="3.40.50.150">
    <property type="entry name" value="Vaccinia Virus protein VP39"/>
    <property type="match status" value="1"/>
</dbReference>
<dbReference type="InterPro" id="IPR002020">
    <property type="entry name" value="Citrate_synthase"/>
</dbReference>
<evidence type="ECO:0000313" key="3">
    <source>
        <dbReference type="EMBL" id="CAK9014983.1"/>
    </source>
</evidence>
<comment type="caution">
    <text evidence="3">The sequence shown here is derived from an EMBL/GenBank/DDBJ whole genome shotgun (WGS) entry which is preliminary data.</text>
</comment>
<dbReference type="InterPro" id="IPR029063">
    <property type="entry name" value="SAM-dependent_MTases_sf"/>
</dbReference>
<comment type="similarity">
    <text evidence="1">Belongs to the citrate synthase family.</text>
</comment>
<dbReference type="PROSITE" id="PS00480">
    <property type="entry name" value="CITRATE_SYNTHASE"/>
    <property type="match status" value="1"/>
</dbReference>
<evidence type="ECO:0000256" key="1">
    <source>
        <dbReference type="RuleBase" id="RU000441"/>
    </source>
</evidence>
<protein>
    <recommendedName>
        <fullName evidence="1">Citrate synthase</fullName>
    </recommendedName>
</protein>
<dbReference type="InterPro" id="IPR016142">
    <property type="entry name" value="Citrate_synth-like_lrg_a-sub"/>
</dbReference>
<dbReference type="SUPFAM" id="SSF53335">
    <property type="entry name" value="S-adenosyl-L-methionine-dependent methyltransferases"/>
    <property type="match status" value="1"/>
</dbReference>
<dbReference type="EMBL" id="CAXAMN010005681">
    <property type="protein sequence ID" value="CAK9014983.1"/>
    <property type="molecule type" value="Genomic_DNA"/>
</dbReference>
<dbReference type="CDD" id="cd02440">
    <property type="entry name" value="AdoMet_MTases"/>
    <property type="match status" value="1"/>
</dbReference>
<gene>
    <name evidence="3" type="ORF">CCMP2556_LOCUS11925</name>
</gene>
<organism evidence="3 4">
    <name type="scientific">Durusdinium trenchii</name>
    <dbReference type="NCBI Taxonomy" id="1381693"/>
    <lineage>
        <taxon>Eukaryota</taxon>
        <taxon>Sar</taxon>
        <taxon>Alveolata</taxon>
        <taxon>Dinophyceae</taxon>
        <taxon>Suessiales</taxon>
        <taxon>Symbiodiniaceae</taxon>
        <taxon>Durusdinium</taxon>
    </lineage>
</organism>
<keyword evidence="1" id="KW-0808">Transferase</keyword>
<dbReference type="InterPro" id="IPR036969">
    <property type="entry name" value="Citrate_synthase_sf"/>
</dbReference>
<proteinExistence type="inferred from homology"/>
<feature type="non-terminal residue" evidence="3">
    <location>
        <position position="1"/>
    </location>
</feature>
<accession>A0ABP0JKM5</accession>
<name>A0ABP0JKM5_9DINO</name>
<dbReference type="InterPro" id="IPR013216">
    <property type="entry name" value="Methyltransf_11"/>
</dbReference>
<reference evidence="3 4" key="1">
    <citation type="submission" date="2024-02" db="EMBL/GenBank/DDBJ databases">
        <authorList>
            <person name="Chen Y."/>
            <person name="Shah S."/>
            <person name="Dougan E. K."/>
            <person name="Thang M."/>
            <person name="Chan C."/>
        </authorList>
    </citation>
    <scope>NUCLEOTIDE SEQUENCE [LARGE SCALE GENOMIC DNA]</scope>
</reference>
<evidence type="ECO:0000259" key="2">
    <source>
        <dbReference type="Pfam" id="PF08241"/>
    </source>
</evidence>
<evidence type="ECO:0000313" key="4">
    <source>
        <dbReference type="Proteomes" id="UP001642484"/>
    </source>
</evidence>
<dbReference type="Pfam" id="PF00285">
    <property type="entry name" value="Citrate_synt"/>
    <property type="match status" value="1"/>
</dbReference>
<sequence length="504" mass="56271">ASFWLLLTDEIPSDAEVKALNEELHKRSALPESVVKTIDSLPKETDSEKSLYGWQGLDTVNCIVDEWREEAKQWDLGKIPDMVPAGLQYNPDLRSYYEGEGPGQFENRPIQVDDREAPTELRFQTREQASDFQLALEFFGRWDEEPRSTGMVLDLGCGDALMARRFVQSKHFQTVFAVDILWAPLAAARAAAEAENTFKDGLLMLRGDAQSLPFREKQLDFVWWGLGIHKVQDAEKALRNIKEVLKPGGRMIATTRTFLYPPFELRLMAKTAGLENISVECVGEGTSAERLLLRDTHPMTQLSIGLLALQPTSEFGKAYRSGTLKKNEYWVYTLEDALSLVAKVPILAARIFRNVFMEGKHIPSDPSMDWAGNYAQMLGVSDDALFKDVTRMYLMLHADHEAGNVSAHTTHLVGSALSDPYYSYAAGVCGLAGPLHGLANQECLRWLKNTRQELGGKEPTVEVLTQFAKDTLASGKVIPGFGHGVLRNTDPRYVIQRQFAQAGS</sequence>
<dbReference type="Gene3D" id="1.10.580.10">
    <property type="entry name" value="Citrate Synthase, domain 1"/>
    <property type="match status" value="2"/>
</dbReference>
<dbReference type="SUPFAM" id="SSF48256">
    <property type="entry name" value="Citrate synthase"/>
    <property type="match status" value="2"/>
</dbReference>
<keyword evidence="4" id="KW-1185">Reference proteome</keyword>
<dbReference type="InterPro" id="IPR019810">
    <property type="entry name" value="Citrate_synthase_AS"/>
</dbReference>
<dbReference type="Proteomes" id="UP001642484">
    <property type="component" value="Unassembled WGS sequence"/>
</dbReference>
<dbReference type="PANTHER" id="PTHR11739:SF8">
    <property type="entry name" value="CITRATE SYNTHASE, MITOCHONDRIAL"/>
    <property type="match status" value="1"/>
</dbReference>
<dbReference type="PANTHER" id="PTHR11739">
    <property type="entry name" value="CITRATE SYNTHASE"/>
    <property type="match status" value="1"/>
</dbReference>
<feature type="domain" description="Methyltransferase type 11" evidence="2">
    <location>
        <begin position="153"/>
        <end position="252"/>
    </location>
</feature>